<sequence length="263" mass="29839">MDTVVATRSKSVGRDMEGLSVVKADLSAFLHPSKTDDVQQGVLELLSSLLLRYNEEFDGVVLAYFDLKICNWTAKILNGLSPYLSLKLKAKLLLFSPKPGMLLEGKVNKVEKDYIGVIVLGIFNAAIACTDIREEFCYQENVDGIPIWASTSDNHVIRLGSKIKFSVKSVQEESFLDICGSLKPPDTGCVDWLLSPLEDKSDFLEVKRKKHKKEKSREMRKEKIDDEVKDSGTAKQEIHSNHYHEREHKHRSKRKRNDTNADM</sequence>
<keyword evidence="3" id="KW-0804">Transcription</keyword>
<reference evidence="7" key="1">
    <citation type="submission" date="2007-06" db="EMBL/GenBank/DDBJ databases">
        <title>Full length cDNA sequences from Sitka Spruce (Picea sitchensis).</title>
        <authorList>
            <person name="Ralph S.G."/>
            <person name="Chun H.E."/>
            <person name="Liao N."/>
            <person name="Ali J."/>
            <person name="Reid K."/>
            <person name="Kolosova N."/>
            <person name="Cooper N."/>
            <person name="Cullis C."/>
            <person name="Jancsik S."/>
            <person name="Moore R."/>
            <person name="Mayo M."/>
            <person name="Wagner S."/>
            <person name="Holt R.A."/>
            <person name="Jones S.J.M."/>
            <person name="Marra M.A."/>
            <person name="Ritland C.E."/>
            <person name="Ritland K."/>
            <person name="Bohlmann J."/>
        </authorList>
    </citation>
    <scope>NUCLEOTIDE SEQUENCE</scope>
    <source>
        <tissue evidence="7">Green portion of the leader tissue</tissue>
    </source>
</reference>
<dbReference type="Gene3D" id="3.30.1490.120">
    <property type="entry name" value="RNA polymerase Rpb7-like, N-terminal domain"/>
    <property type="match status" value="1"/>
</dbReference>
<dbReference type="InterPro" id="IPR045113">
    <property type="entry name" value="Rpb7-like"/>
</dbReference>
<dbReference type="GO" id="GO:0005736">
    <property type="term" value="C:RNA polymerase I complex"/>
    <property type="evidence" value="ECO:0007669"/>
    <property type="project" value="TreeGrafter"/>
</dbReference>
<dbReference type="Pfam" id="PF17875">
    <property type="entry name" value="RPA43_OB"/>
    <property type="match status" value="1"/>
</dbReference>
<evidence type="ECO:0000313" key="7">
    <source>
        <dbReference type="EMBL" id="ABR16301.1"/>
    </source>
</evidence>
<proteinExistence type="evidence at transcript level"/>
<keyword evidence="2" id="KW-0240">DNA-directed RNA polymerase</keyword>
<organism evidence="7">
    <name type="scientific">Picea sitchensis</name>
    <name type="common">Sitka spruce</name>
    <name type="synonym">Pinus sitchensis</name>
    <dbReference type="NCBI Taxonomy" id="3332"/>
    <lineage>
        <taxon>Eukaryota</taxon>
        <taxon>Viridiplantae</taxon>
        <taxon>Streptophyta</taxon>
        <taxon>Embryophyta</taxon>
        <taxon>Tracheophyta</taxon>
        <taxon>Spermatophyta</taxon>
        <taxon>Pinopsida</taxon>
        <taxon>Pinidae</taxon>
        <taxon>Conifers I</taxon>
        <taxon>Pinales</taxon>
        <taxon>Pinaceae</taxon>
        <taxon>Picea</taxon>
    </lineage>
</organism>
<evidence type="ECO:0000259" key="6">
    <source>
        <dbReference type="Pfam" id="PF17875"/>
    </source>
</evidence>
<feature type="region of interest" description="Disordered" evidence="5">
    <location>
        <begin position="208"/>
        <end position="263"/>
    </location>
</feature>
<dbReference type="GO" id="GO:0006352">
    <property type="term" value="P:DNA-templated transcription initiation"/>
    <property type="evidence" value="ECO:0007669"/>
    <property type="project" value="InterPro"/>
</dbReference>
<dbReference type="InterPro" id="IPR036898">
    <property type="entry name" value="RNA_pol_Rpb7-like_N_sf"/>
</dbReference>
<comment type="subcellular location">
    <subcellularLocation>
        <location evidence="1">Nucleus</location>
    </subcellularLocation>
</comment>
<feature type="domain" description="RPA43 OB" evidence="6">
    <location>
        <begin position="97"/>
        <end position="236"/>
    </location>
</feature>
<dbReference type="PANTHER" id="PTHR12709:SF5">
    <property type="entry name" value="DNA-DIRECTED RNA POLYMERASE I SUBUNIT RPA43"/>
    <property type="match status" value="1"/>
</dbReference>
<evidence type="ECO:0000256" key="2">
    <source>
        <dbReference type="ARBA" id="ARBA00022478"/>
    </source>
</evidence>
<name>B8LKX1_PICSI</name>
<feature type="compositionally biased region" description="Basic and acidic residues" evidence="5">
    <location>
        <begin position="215"/>
        <end position="246"/>
    </location>
</feature>
<keyword evidence="4" id="KW-0539">Nucleus</keyword>
<evidence type="ECO:0000256" key="5">
    <source>
        <dbReference type="SAM" id="MobiDB-lite"/>
    </source>
</evidence>
<protein>
    <recommendedName>
        <fullName evidence="6">RPA43 OB domain-containing protein</fullName>
    </recommendedName>
</protein>
<dbReference type="PANTHER" id="PTHR12709">
    <property type="entry name" value="DNA-DIRECTED RNA POLYMERASE II, III"/>
    <property type="match status" value="1"/>
</dbReference>
<dbReference type="GO" id="GO:0006362">
    <property type="term" value="P:transcription elongation by RNA polymerase I"/>
    <property type="evidence" value="ECO:0007669"/>
    <property type="project" value="TreeGrafter"/>
</dbReference>
<dbReference type="EMBL" id="EF676395">
    <property type="protein sequence ID" value="ABR16301.1"/>
    <property type="molecule type" value="mRNA"/>
</dbReference>
<evidence type="ECO:0000256" key="4">
    <source>
        <dbReference type="ARBA" id="ARBA00023242"/>
    </source>
</evidence>
<evidence type="ECO:0000256" key="1">
    <source>
        <dbReference type="ARBA" id="ARBA00004123"/>
    </source>
</evidence>
<accession>B8LKX1</accession>
<dbReference type="AlphaFoldDB" id="B8LKX1"/>
<dbReference type="Gene3D" id="2.40.50.1060">
    <property type="match status" value="1"/>
</dbReference>
<feature type="compositionally biased region" description="Basic residues" evidence="5">
    <location>
        <begin position="247"/>
        <end position="256"/>
    </location>
</feature>
<dbReference type="InterPro" id="IPR041178">
    <property type="entry name" value="RPA43_OB"/>
</dbReference>
<evidence type="ECO:0000256" key="3">
    <source>
        <dbReference type="ARBA" id="ARBA00023163"/>
    </source>
</evidence>
<dbReference type="OMA" id="LMVYIHP"/>